<protein>
    <submittedName>
        <fullName evidence="2">Crp/Fnr family transcriptional regulator</fullName>
    </submittedName>
</protein>
<dbReference type="InterPro" id="IPR018490">
    <property type="entry name" value="cNMP-bd_dom_sf"/>
</dbReference>
<dbReference type="CDD" id="cd00038">
    <property type="entry name" value="CAP_ED"/>
    <property type="match status" value="1"/>
</dbReference>
<gene>
    <name evidence="2" type="ORF">HH304_19890</name>
</gene>
<name>A0A848JCF4_9BACT</name>
<keyword evidence="3" id="KW-1185">Reference proteome</keyword>
<dbReference type="SUPFAM" id="SSF51206">
    <property type="entry name" value="cAMP-binding domain-like"/>
    <property type="match status" value="1"/>
</dbReference>
<dbReference type="InterPro" id="IPR014710">
    <property type="entry name" value="RmlC-like_jellyroll"/>
</dbReference>
<feature type="domain" description="Cyclic nucleotide-binding" evidence="1">
    <location>
        <begin position="35"/>
        <end position="118"/>
    </location>
</feature>
<organism evidence="2 3">
    <name type="scientific">Marinigracilibium pacificum</name>
    <dbReference type="NCBI Taxonomy" id="2729599"/>
    <lineage>
        <taxon>Bacteria</taxon>
        <taxon>Pseudomonadati</taxon>
        <taxon>Bacteroidota</taxon>
        <taxon>Cytophagia</taxon>
        <taxon>Cytophagales</taxon>
        <taxon>Flammeovirgaceae</taxon>
        <taxon>Marinigracilibium</taxon>
    </lineage>
</organism>
<dbReference type="RefSeq" id="WP_169685049.1">
    <property type="nucleotide sequence ID" value="NZ_JABBNU010000015.1"/>
</dbReference>
<proteinExistence type="predicted"/>
<dbReference type="Proteomes" id="UP000559010">
    <property type="component" value="Unassembled WGS sequence"/>
</dbReference>
<dbReference type="AlphaFoldDB" id="A0A848JCF4"/>
<evidence type="ECO:0000259" key="1">
    <source>
        <dbReference type="Pfam" id="PF00027"/>
    </source>
</evidence>
<reference evidence="2 3" key="1">
    <citation type="submission" date="2020-04" db="EMBL/GenBank/DDBJ databases">
        <title>Flammeovirgaceae bacterium KN852 isolated from deep sea.</title>
        <authorList>
            <person name="Zhang D.-C."/>
        </authorList>
    </citation>
    <scope>NUCLEOTIDE SEQUENCE [LARGE SCALE GENOMIC DNA]</scope>
    <source>
        <strain evidence="2 3">KN852</strain>
    </source>
</reference>
<evidence type="ECO:0000313" key="2">
    <source>
        <dbReference type="EMBL" id="NMM50682.1"/>
    </source>
</evidence>
<dbReference type="Pfam" id="PF00027">
    <property type="entry name" value="cNMP_binding"/>
    <property type="match status" value="1"/>
</dbReference>
<evidence type="ECO:0000313" key="3">
    <source>
        <dbReference type="Proteomes" id="UP000559010"/>
    </source>
</evidence>
<dbReference type="Gene3D" id="2.60.120.10">
    <property type="entry name" value="Jelly Rolls"/>
    <property type="match status" value="1"/>
</dbReference>
<dbReference type="InterPro" id="IPR000595">
    <property type="entry name" value="cNMP-bd_dom"/>
</dbReference>
<sequence>MNKAEIINFISQNHSLLSTECKNEFTNITKSISGEKGTTLVKDGQLSDKIYYLIDGCARAFYIKDGRDISDWFAFENEFICSINSFFQNIPSPHYIELLENSTLLEISRDDIDKLSNKYPDFDGLTKVIITKTMLQLQERISSIQFQSAEQRYNNMLTIRPNITQRIPLTHIASYIGITLETLSRIRKPKKAEFDIDQMNA</sequence>
<comment type="caution">
    <text evidence="2">The sequence shown here is derived from an EMBL/GenBank/DDBJ whole genome shotgun (WGS) entry which is preliminary data.</text>
</comment>
<dbReference type="EMBL" id="JABBNU010000015">
    <property type="protein sequence ID" value="NMM50682.1"/>
    <property type="molecule type" value="Genomic_DNA"/>
</dbReference>
<accession>A0A848JCF4</accession>